<protein>
    <submittedName>
        <fullName evidence="1">Uncharacterized protein</fullName>
    </submittedName>
</protein>
<sequence length="108" mass="11770">MLNFPQDAQRAGETHGCYDNSDRITKKLLVVQRDANNGKSVYVAELDVHFPELTLGQTLAFDASIMSNGLVHKYCGMVASLRGSSRYISQKLSLVVHNSSVSITAPEG</sequence>
<dbReference type="EMBL" id="MU393496">
    <property type="protein sequence ID" value="KAI4863879.1"/>
    <property type="molecule type" value="Genomic_DNA"/>
</dbReference>
<organism evidence="1 2">
    <name type="scientific">Hypoxylon rubiginosum</name>
    <dbReference type="NCBI Taxonomy" id="110542"/>
    <lineage>
        <taxon>Eukaryota</taxon>
        <taxon>Fungi</taxon>
        <taxon>Dikarya</taxon>
        <taxon>Ascomycota</taxon>
        <taxon>Pezizomycotina</taxon>
        <taxon>Sordariomycetes</taxon>
        <taxon>Xylariomycetidae</taxon>
        <taxon>Xylariales</taxon>
        <taxon>Hypoxylaceae</taxon>
        <taxon>Hypoxylon</taxon>
    </lineage>
</organism>
<keyword evidence="2" id="KW-1185">Reference proteome</keyword>
<proteinExistence type="predicted"/>
<evidence type="ECO:0000313" key="2">
    <source>
        <dbReference type="Proteomes" id="UP001497700"/>
    </source>
</evidence>
<evidence type="ECO:0000313" key="1">
    <source>
        <dbReference type="EMBL" id="KAI4863879.1"/>
    </source>
</evidence>
<dbReference type="Proteomes" id="UP001497700">
    <property type="component" value="Unassembled WGS sequence"/>
</dbReference>
<gene>
    <name evidence="1" type="ORF">F4820DRAFT_425711</name>
</gene>
<comment type="caution">
    <text evidence="1">The sequence shown here is derived from an EMBL/GenBank/DDBJ whole genome shotgun (WGS) entry which is preliminary data.</text>
</comment>
<reference evidence="1 2" key="1">
    <citation type="journal article" date="2022" name="New Phytol.">
        <title>Ecological generalism drives hyperdiversity of secondary metabolite gene clusters in xylarialean endophytes.</title>
        <authorList>
            <person name="Franco M.E.E."/>
            <person name="Wisecaver J.H."/>
            <person name="Arnold A.E."/>
            <person name="Ju Y.M."/>
            <person name="Slot J.C."/>
            <person name="Ahrendt S."/>
            <person name="Moore L.P."/>
            <person name="Eastman K.E."/>
            <person name="Scott K."/>
            <person name="Konkel Z."/>
            <person name="Mondo S.J."/>
            <person name="Kuo A."/>
            <person name="Hayes R.D."/>
            <person name="Haridas S."/>
            <person name="Andreopoulos B."/>
            <person name="Riley R."/>
            <person name="LaButti K."/>
            <person name="Pangilinan J."/>
            <person name="Lipzen A."/>
            <person name="Amirebrahimi M."/>
            <person name="Yan J."/>
            <person name="Adam C."/>
            <person name="Keymanesh K."/>
            <person name="Ng V."/>
            <person name="Louie K."/>
            <person name="Northen T."/>
            <person name="Drula E."/>
            <person name="Henrissat B."/>
            <person name="Hsieh H.M."/>
            <person name="Youens-Clark K."/>
            <person name="Lutzoni F."/>
            <person name="Miadlikowska J."/>
            <person name="Eastwood D.C."/>
            <person name="Hamelin R.C."/>
            <person name="Grigoriev I.V."/>
            <person name="U'Ren J.M."/>
        </authorList>
    </citation>
    <scope>NUCLEOTIDE SEQUENCE [LARGE SCALE GENOMIC DNA]</scope>
    <source>
        <strain evidence="1 2">CBS 119005</strain>
    </source>
</reference>
<name>A0ACB9YXZ3_9PEZI</name>
<accession>A0ACB9YXZ3</accession>